<name>A0A7S0C0K3_9STRA</name>
<gene>
    <name evidence="1" type="ORF">PINE0816_LOCUS5303</name>
</gene>
<reference evidence="1" key="1">
    <citation type="submission" date="2021-01" db="EMBL/GenBank/DDBJ databases">
        <authorList>
            <person name="Corre E."/>
            <person name="Pelletier E."/>
            <person name="Niang G."/>
            <person name="Scheremetjew M."/>
            <person name="Finn R."/>
            <person name="Kale V."/>
            <person name="Holt S."/>
            <person name="Cochrane G."/>
            <person name="Meng A."/>
            <person name="Brown T."/>
            <person name="Cohen L."/>
        </authorList>
    </citation>
    <scope>NUCLEOTIDE SEQUENCE</scope>
    <source>
        <strain evidence="1">CCAP1064/1</strain>
    </source>
</reference>
<dbReference type="AlphaFoldDB" id="A0A7S0C0K3"/>
<proteinExistence type="predicted"/>
<accession>A0A7S0C0K3</accession>
<evidence type="ECO:0000313" key="1">
    <source>
        <dbReference type="EMBL" id="CAD8409181.1"/>
    </source>
</evidence>
<sequence length="311" mass="34905">MKNSLSFNAGADIDATDCEATPTLFLTRYEYVHLFHTFTDVYNAYEAYQLLAAATPNLRAVNVVFLDGHPRGHLDDMWSLIFGGQVTHVKQLKDVTCYQSAVFVPAGYTCPLFGEDICTAMPVLAKPFLDHVLKVTNTMDIPRIDNKVIILEQVPTVTHPRSDGISTETKLGVGTMTKLQTAILQAVPTADIEFVKYDETLTFAQQIKLVRSASVLIGAYGPEQTLLFFMNNDNNLAGTTLSIELHNESHSMYSEFAKWKEASHLHKRIFVNEILEEKDIATIVDMVKIKLSCKRNLKETFAYLEEVLCED</sequence>
<organism evidence="1">
    <name type="scientific">Proboscia inermis</name>
    <dbReference type="NCBI Taxonomy" id="420281"/>
    <lineage>
        <taxon>Eukaryota</taxon>
        <taxon>Sar</taxon>
        <taxon>Stramenopiles</taxon>
        <taxon>Ochrophyta</taxon>
        <taxon>Bacillariophyta</taxon>
        <taxon>Coscinodiscophyceae</taxon>
        <taxon>Rhizosoleniophycidae</taxon>
        <taxon>Rhizosoleniales</taxon>
        <taxon>Rhizosoleniaceae</taxon>
        <taxon>Proboscia</taxon>
    </lineage>
</organism>
<dbReference type="EMBL" id="HBEL01011165">
    <property type="protein sequence ID" value="CAD8409181.1"/>
    <property type="molecule type" value="Transcribed_RNA"/>
</dbReference>
<protein>
    <submittedName>
        <fullName evidence="1">Uncharacterized protein</fullName>
    </submittedName>
</protein>